<proteinExistence type="predicted"/>
<keyword evidence="3" id="KW-0614">Plasmid</keyword>
<evidence type="ECO:0000313" key="3">
    <source>
        <dbReference type="EMBL" id="WBO69753.1"/>
    </source>
</evidence>
<evidence type="ECO:0000256" key="1">
    <source>
        <dbReference type="SAM" id="MobiDB-lite"/>
    </source>
</evidence>
<dbReference type="RefSeq" id="WP_270086920.1">
    <property type="nucleotide sequence ID" value="NZ_CP115301.1"/>
</dbReference>
<evidence type="ECO:0008006" key="5">
    <source>
        <dbReference type="Google" id="ProtNLM"/>
    </source>
</evidence>
<keyword evidence="2" id="KW-0812">Transmembrane</keyword>
<dbReference type="EMBL" id="CP115301">
    <property type="protein sequence ID" value="WBO69753.1"/>
    <property type="molecule type" value="Genomic_DNA"/>
</dbReference>
<evidence type="ECO:0000256" key="2">
    <source>
        <dbReference type="SAM" id="Phobius"/>
    </source>
</evidence>
<feature type="region of interest" description="Disordered" evidence="1">
    <location>
        <begin position="1"/>
        <end position="30"/>
    </location>
</feature>
<keyword evidence="2" id="KW-1133">Transmembrane helix</keyword>
<evidence type="ECO:0000313" key="4">
    <source>
        <dbReference type="Proteomes" id="UP001212326"/>
    </source>
</evidence>
<protein>
    <recommendedName>
        <fullName evidence="5">Phosphohistidine phosphatase SixA</fullName>
    </recommendedName>
</protein>
<accession>A0ABY7PL29</accession>
<feature type="transmembrane region" description="Helical" evidence="2">
    <location>
        <begin position="129"/>
        <end position="147"/>
    </location>
</feature>
<geneLocation type="plasmid" evidence="3 4">
    <name>punmamed1</name>
</geneLocation>
<feature type="transmembrane region" description="Helical" evidence="2">
    <location>
        <begin position="257"/>
        <end position="278"/>
    </location>
</feature>
<sequence>MTRILWASSSDRPPMDPKTELTGPSRQPGTVEDLRQEISEGRSVLLVGHQPQLSLLADEFLNHGRHLRPRRPPVPLGRADVVCIAFKVDSCADKDGSRAELQWTISYDDSKAADQVREKIQRKMDTAKLLSGALTFGLTVIFGILLKQDQLQALGSRTWSVQAAAVVLLLAAVLYFATLYAYDSLLMPERFWGEQRGAGEVRSLRRSWRVARPPSSAAWVLYQNMMRVWRYLFATATVLTASGIALLGYGALGFPAWLAIVLVLGLSAIVRAWTWWFWPLLGTQD</sequence>
<reference evidence="3 4" key="1">
    <citation type="submission" date="2022-12" db="EMBL/GenBank/DDBJ databases">
        <title>HUAS 2-6.</title>
        <authorList>
            <person name="Mo P."/>
        </authorList>
    </citation>
    <scope>NUCLEOTIDE SEQUENCE [LARGE SCALE GENOMIC DNA]</scope>
    <source>
        <strain evidence="3 4">HUAS 2-6</strain>
        <plasmid evidence="3 4">punmamed1</plasmid>
    </source>
</reference>
<name>A0ABY7PL29_9ACTN</name>
<keyword evidence="4" id="KW-1185">Reference proteome</keyword>
<dbReference type="Proteomes" id="UP001212326">
    <property type="component" value="Plasmid punmamed1"/>
</dbReference>
<feature type="transmembrane region" description="Helical" evidence="2">
    <location>
        <begin position="231"/>
        <end position="251"/>
    </location>
</feature>
<gene>
    <name evidence="3" type="ORF">O1G22_44270</name>
</gene>
<organism evidence="3 4">
    <name type="scientific">Streptomyces camelliae</name>
    <dbReference type="NCBI Taxonomy" id="3004093"/>
    <lineage>
        <taxon>Bacteria</taxon>
        <taxon>Bacillati</taxon>
        <taxon>Actinomycetota</taxon>
        <taxon>Actinomycetes</taxon>
        <taxon>Kitasatosporales</taxon>
        <taxon>Streptomycetaceae</taxon>
        <taxon>Streptomyces</taxon>
    </lineage>
</organism>
<feature type="transmembrane region" description="Helical" evidence="2">
    <location>
        <begin position="159"/>
        <end position="182"/>
    </location>
</feature>
<keyword evidence="2" id="KW-0472">Membrane</keyword>